<keyword evidence="2" id="KW-0812">Transmembrane</keyword>
<sequence length="97" mass="10525">MTSIKEASRRKPWLTIILILLAIVTLLSISDIGNRIRSQVDIGGSLTSSTGVPSINMGIKPQAQNGESNSLDMAKTNQILPPDYDSNVPVTDTREFL</sequence>
<keyword evidence="2" id="KW-0472">Membrane</keyword>
<evidence type="ECO:0000256" key="2">
    <source>
        <dbReference type="SAM" id="Phobius"/>
    </source>
</evidence>
<evidence type="ECO:0000313" key="3">
    <source>
        <dbReference type="EMBL" id="EKD44722.1"/>
    </source>
</evidence>
<evidence type="ECO:0000256" key="1">
    <source>
        <dbReference type="SAM" id="MobiDB-lite"/>
    </source>
</evidence>
<dbReference type="EMBL" id="AMFJ01028762">
    <property type="protein sequence ID" value="EKD44722.1"/>
    <property type="molecule type" value="Genomic_DNA"/>
</dbReference>
<protein>
    <submittedName>
        <fullName evidence="3">Uncharacterized protein</fullName>
    </submittedName>
</protein>
<comment type="caution">
    <text evidence="3">The sequence shown here is derived from an EMBL/GenBank/DDBJ whole genome shotgun (WGS) entry which is preliminary data.</text>
</comment>
<proteinExistence type="predicted"/>
<gene>
    <name evidence="3" type="ORF">ACD_71C00031G0001</name>
</gene>
<name>K1Z5G0_9BACT</name>
<keyword evidence="2" id="KW-1133">Transmembrane helix</keyword>
<feature type="region of interest" description="Disordered" evidence="1">
    <location>
        <begin position="77"/>
        <end position="97"/>
    </location>
</feature>
<organism evidence="3">
    <name type="scientific">uncultured bacterium</name>
    <name type="common">gcode 4</name>
    <dbReference type="NCBI Taxonomy" id="1234023"/>
    <lineage>
        <taxon>Bacteria</taxon>
        <taxon>environmental samples</taxon>
    </lineage>
</organism>
<reference evidence="3" key="1">
    <citation type="journal article" date="2012" name="Science">
        <title>Fermentation, hydrogen, and sulfur metabolism in multiple uncultivated bacterial phyla.</title>
        <authorList>
            <person name="Wrighton K.C."/>
            <person name="Thomas B.C."/>
            <person name="Sharon I."/>
            <person name="Miller C.S."/>
            <person name="Castelle C.J."/>
            <person name="VerBerkmoes N.C."/>
            <person name="Wilkins M.J."/>
            <person name="Hettich R.L."/>
            <person name="Lipton M.S."/>
            <person name="Williams K.H."/>
            <person name="Long P.E."/>
            <person name="Banfield J.F."/>
        </authorList>
    </citation>
    <scope>NUCLEOTIDE SEQUENCE [LARGE SCALE GENOMIC DNA]</scope>
</reference>
<feature type="transmembrane region" description="Helical" evidence="2">
    <location>
        <begin position="12"/>
        <end position="29"/>
    </location>
</feature>
<accession>K1Z5G0</accession>
<dbReference type="AlphaFoldDB" id="K1Z5G0"/>
<feature type="non-terminal residue" evidence="3">
    <location>
        <position position="97"/>
    </location>
</feature>